<dbReference type="STRING" id="481448.Minf_0930"/>
<name>B3DUI2_METI4</name>
<dbReference type="eggNOG" id="COG2010">
    <property type="taxonomic scope" value="Bacteria"/>
</dbReference>
<dbReference type="GO" id="GO:0009055">
    <property type="term" value="F:electron transfer activity"/>
    <property type="evidence" value="ECO:0007669"/>
    <property type="project" value="InterPro"/>
</dbReference>
<evidence type="ECO:0000313" key="7">
    <source>
        <dbReference type="Proteomes" id="UP000009149"/>
    </source>
</evidence>
<feature type="domain" description="Cytochrome c" evidence="5">
    <location>
        <begin position="41"/>
        <end position="133"/>
    </location>
</feature>
<dbReference type="PROSITE" id="PS51257">
    <property type="entry name" value="PROKAR_LIPOPROTEIN"/>
    <property type="match status" value="1"/>
</dbReference>
<dbReference type="GO" id="GO:0046872">
    <property type="term" value="F:metal ion binding"/>
    <property type="evidence" value="ECO:0007669"/>
    <property type="project" value="UniProtKB-KW"/>
</dbReference>
<reference evidence="6 7" key="1">
    <citation type="journal article" date="2008" name="Biol. Direct">
        <title>Complete genome sequence of the extremely acidophilic methanotroph isolate V4, Methylacidiphilum infernorum, a representative of the bacterial phylum Verrucomicrobia.</title>
        <authorList>
            <person name="Hou S."/>
            <person name="Makarova K.S."/>
            <person name="Saw J.H."/>
            <person name="Senin P."/>
            <person name="Ly B.V."/>
            <person name="Zhou Z."/>
            <person name="Ren Y."/>
            <person name="Wang J."/>
            <person name="Galperin M.Y."/>
            <person name="Omelchenko M.V."/>
            <person name="Wolf Y.I."/>
            <person name="Yutin N."/>
            <person name="Koonin E.V."/>
            <person name="Stott M.B."/>
            <person name="Mountain B.W."/>
            <person name="Crowe M.A."/>
            <person name="Smirnova A.V."/>
            <person name="Dunfield P.F."/>
            <person name="Feng L."/>
            <person name="Wang L."/>
            <person name="Alam M."/>
        </authorList>
    </citation>
    <scope>NUCLEOTIDE SEQUENCE [LARGE SCALE GENOMIC DNA]</scope>
    <source>
        <strain evidence="7">Isolate V4</strain>
    </source>
</reference>
<dbReference type="InterPro" id="IPR036909">
    <property type="entry name" value="Cyt_c-like_dom_sf"/>
</dbReference>
<evidence type="ECO:0000256" key="3">
    <source>
        <dbReference type="ARBA" id="ARBA00023004"/>
    </source>
</evidence>
<dbReference type="HOGENOM" id="CLU_101159_6_0_0"/>
<evidence type="ECO:0000256" key="2">
    <source>
        <dbReference type="ARBA" id="ARBA00022723"/>
    </source>
</evidence>
<sequence length="143" mass="16205">MTKKSCSFSCLAWIRPLYSGPILFACLLALFLPLWAQAEEQKWAKIEKIYNTYCVQCHGLQRNGTGINAKFMTVQPRDHTDPKEMGKIPDDEIIKAITNGGISVQKSILMPAWGKVLTQEEILELKDYLRHICNCGMEAKNKS</sequence>
<evidence type="ECO:0000313" key="6">
    <source>
        <dbReference type="EMBL" id="ACD82985.1"/>
    </source>
</evidence>
<dbReference type="OrthoDB" id="9779283at2"/>
<dbReference type="KEGG" id="min:Minf_0930"/>
<proteinExistence type="predicted"/>
<dbReference type="InterPro" id="IPR009056">
    <property type="entry name" value="Cyt_c-like_dom"/>
</dbReference>
<gene>
    <name evidence="6" type="primary">cccA</name>
    <name evidence="6" type="ordered locus">Minf_0930</name>
</gene>
<dbReference type="SUPFAM" id="SSF46626">
    <property type="entry name" value="Cytochrome c"/>
    <property type="match status" value="1"/>
</dbReference>
<dbReference type="PROSITE" id="PS51007">
    <property type="entry name" value="CYTC"/>
    <property type="match status" value="1"/>
</dbReference>
<dbReference type="GO" id="GO:0020037">
    <property type="term" value="F:heme binding"/>
    <property type="evidence" value="ECO:0007669"/>
    <property type="project" value="InterPro"/>
</dbReference>
<keyword evidence="2 4" id="KW-0479">Metal-binding</keyword>
<protein>
    <submittedName>
        <fullName evidence="6">Cytochrome c family protein</fullName>
    </submittedName>
</protein>
<evidence type="ECO:0000256" key="4">
    <source>
        <dbReference type="PROSITE-ProRule" id="PRU00433"/>
    </source>
</evidence>
<dbReference type="RefSeq" id="WP_012463267.1">
    <property type="nucleotide sequence ID" value="NC_010794.1"/>
</dbReference>
<keyword evidence="1 4" id="KW-0349">Heme</keyword>
<dbReference type="Pfam" id="PF13442">
    <property type="entry name" value="Cytochrome_CBB3"/>
    <property type="match status" value="1"/>
</dbReference>
<evidence type="ECO:0000256" key="1">
    <source>
        <dbReference type="ARBA" id="ARBA00022617"/>
    </source>
</evidence>
<dbReference type="Proteomes" id="UP000009149">
    <property type="component" value="Chromosome"/>
</dbReference>
<dbReference type="EMBL" id="CP000975">
    <property type="protein sequence ID" value="ACD82985.1"/>
    <property type="molecule type" value="Genomic_DNA"/>
</dbReference>
<keyword evidence="3 4" id="KW-0408">Iron</keyword>
<accession>B3DUI2</accession>
<dbReference type="Gene3D" id="1.10.760.10">
    <property type="entry name" value="Cytochrome c-like domain"/>
    <property type="match status" value="1"/>
</dbReference>
<dbReference type="AlphaFoldDB" id="B3DUI2"/>
<evidence type="ECO:0000259" key="5">
    <source>
        <dbReference type="PROSITE" id="PS51007"/>
    </source>
</evidence>
<organism evidence="6 7">
    <name type="scientific">Methylacidiphilum infernorum (isolate V4)</name>
    <name type="common">Methylokorus infernorum (strain V4)</name>
    <dbReference type="NCBI Taxonomy" id="481448"/>
    <lineage>
        <taxon>Bacteria</taxon>
        <taxon>Pseudomonadati</taxon>
        <taxon>Verrucomicrobiota</taxon>
        <taxon>Methylacidiphilae</taxon>
        <taxon>Methylacidiphilales</taxon>
        <taxon>Methylacidiphilaceae</taxon>
        <taxon>Methylacidiphilum (ex Ratnadevi et al. 2023)</taxon>
    </lineage>
</organism>